<evidence type="ECO:0000256" key="2">
    <source>
        <dbReference type="ARBA" id="ARBA00022801"/>
    </source>
</evidence>
<evidence type="ECO:0000256" key="4">
    <source>
        <dbReference type="PIRSR" id="PIRSR617867-1"/>
    </source>
</evidence>
<dbReference type="FunFam" id="3.40.50.2300:FF:000113">
    <property type="entry name" value="Low molecular weight protein-tyrosine-phosphatase"/>
    <property type="match status" value="1"/>
</dbReference>
<dbReference type="RefSeq" id="WP_330997649.1">
    <property type="nucleotide sequence ID" value="NZ_BAAAFQ010000001.1"/>
</dbReference>
<feature type="active site" evidence="4">
    <location>
        <position position="19"/>
    </location>
</feature>
<dbReference type="PRINTS" id="PR00719">
    <property type="entry name" value="LMWPTPASE"/>
</dbReference>
<gene>
    <name evidence="6" type="ORF">GNP35_00100</name>
</gene>
<evidence type="ECO:0000256" key="1">
    <source>
        <dbReference type="ARBA" id="ARBA00011063"/>
    </source>
</evidence>
<dbReference type="InterPro" id="IPR052995">
    <property type="entry name" value="LMW-PTP"/>
</dbReference>
<dbReference type="Gene3D" id="3.40.50.2300">
    <property type="match status" value="1"/>
</dbReference>
<evidence type="ECO:0000313" key="7">
    <source>
        <dbReference type="Proteomes" id="UP000439994"/>
    </source>
</evidence>
<dbReference type="CDD" id="cd16343">
    <property type="entry name" value="LMWPTP"/>
    <property type="match status" value="1"/>
</dbReference>
<dbReference type="SMART" id="SM00226">
    <property type="entry name" value="LMWPc"/>
    <property type="match status" value="1"/>
</dbReference>
<dbReference type="InterPro" id="IPR023485">
    <property type="entry name" value="Ptyr_pPase"/>
</dbReference>
<sequence length="161" mass="17974">MTLASINSVLFVCLGNICRSPSAHAVFRHKSKNAGFDITVDSAGTAAYHQGARPDSRSQKVGENRGYDFTEISARKVEQHDFEKFDLILAMDNANFSDLIERCPEEYQPKVRLMTEFCQTYADESEVPDPYYGGAAGFEFVLDLIEDASDGLLHQIKNEPN</sequence>
<dbReference type="EMBL" id="WOCD01000001">
    <property type="protein sequence ID" value="MUH71035.1"/>
    <property type="molecule type" value="Genomic_DNA"/>
</dbReference>
<evidence type="ECO:0000313" key="6">
    <source>
        <dbReference type="EMBL" id="MUH71035.1"/>
    </source>
</evidence>
<dbReference type="AlphaFoldDB" id="A0A6N8F345"/>
<keyword evidence="3" id="KW-0904">Protein phosphatase</keyword>
<reference evidence="6 7" key="1">
    <citation type="submission" date="2019-11" db="EMBL/GenBank/DDBJ databases">
        <title>P. haliotis isolates from Z. marina roots.</title>
        <authorList>
            <person name="Cohen M."/>
            <person name="Jospin G."/>
            <person name="Eisen J.A."/>
            <person name="Coil D.A."/>
        </authorList>
    </citation>
    <scope>NUCLEOTIDE SEQUENCE [LARGE SCALE GENOMIC DNA]</scope>
    <source>
        <strain evidence="6 7">UCD-MCMsp1aY</strain>
    </source>
</reference>
<protein>
    <submittedName>
        <fullName evidence="6">Low molecular weight phosphotyrosine protein phosphatase</fullName>
    </submittedName>
</protein>
<dbReference type="SUPFAM" id="SSF52788">
    <property type="entry name" value="Phosphotyrosine protein phosphatases I"/>
    <property type="match status" value="1"/>
</dbReference>
<dbReference type="GO" id="GO:0004725">
    <property type="term" value="F:protein tyrosine phosphatase activity"/>
    <property type="evidence" value="ECO:0007669"/>
    <property type="project" value="InterPro"/>
</dbReference>
<comment type="caution">
    <text evidence="6">The sequence shown here is derived from an EMBL/GenBank/DDBJ whole genome shotgun (WGS) entry which is preliminary data.</text>
</comment>
<organism evidence="6 7">
    <name type="scientific">Psychrosphaera haliotis</name>
    <dbReference type="NCBI Taxonomy" id="555083"/>
    <lineage>
        <taxon>Bacteria</taxon>
        <taxon>Pseudomonadati</taxon>
        <taxon>Pseudomonadota</taxon>
        <taxon>Gammaproteobacteria</taxon>
        <taxon>Alteromonadales</taxon>
        <taxon>Pseudoalteromonadaceae</taxon>
        <taxon>Psychrosphaera</taxon>
    </lineage>
</organism>
<dbReference type="PANTHER" id="PTHR47439:SF1">
    <property type="entry name" value="ACID PHOSPHATASE"/>
    <property type="match status" value="1"/>
</dbReference>
<evidence type="ECO:0000259" key="5">
    <source>
        <dbReference type="SMART" id="SM00226"/>
    </source>
</evidence>
<feature type="active site" description="Nucleophile" evidence="4">
    <location>
        <position position="13"/>
    </location>
</feature>
<name>A0A6N8F345_9GAMM</name>
<proteinExistence type="inferred from homology"/>
<dbReference type="InterPro" id="IPR036196">
    <property type="entry name" value="Ptyr_pPase_sf"/>
</dbReference>
<dbReference type="PANTHER" id="PTHR47439">
    <property type="entry name" value="LOW MOLECULAR WEIGHT PHOSPHOTYROSINE PROTEIN PHOSPHATASE-RELATED"/>
    <property type="match status" value="1"/>
</dbReference>
<accession>A0A6N8F345</accession>
<dbReference type="Proteomes" id="UP000439994">
    <property type="component" value="Unassembled WGS sequence"/>
</dbReference>
<evidence type="ECO:0000256" key="3">
    <source>
        <dbReference type="ARBA" id="ARBA00022912"/>
    </source>
</evidence>
<comment type="similarity">
    <text evidence="1">Belongs to the low molecular weight phosphotyrosine protein phosphatase family.</text>
</comment>
<feature type="active site" description="Proton donor" evidence="4">
    <location>
        <position position="129"/>
    </location>
</feature>
<feature type="domain" description="Phosphotyrosine protein phosphatase I" evidence="5">
    <location>
        <begin position="7"/>
        <end position="155"/>
    </location>
</feature>
<dbReference type="InterPro" id="IPR017867">
    <property type="entry name" value="Tyr_phospatase_low_mol_wt"/>
</dbReference>
<keyword evidence="7" id="KW-1185">Reference proteome</keyword>
<dbReference type="Pfam" id="PF01451">
    <property type="entry name" value="LMWPc"/>
    <property type="match status" value="1"/>
</dbReference>
<keyword evidence="2" id="KW-0378">Hydrolase</keyword>